<feature type="transmembrane region" description="Helical" evidence="1">
    <location>
        <begin position="456"/>
        <end position="479"/>
    </location>
</feature>
<proteinExistence type="predicted"/>
<feature type="domain" description="DUF2207" evidence="2">
    <location>
        <begin position="49"/>
        <end position="250"/>
    </location>
</feature>
<dbReference type="STRING" id="1229780.BN381_80111"/>
<dbReference type="Pfam" id="PF09972">
    <property type="entry name" value="DUF2207"/>
    <property type="match status" value="1"/>
</dbReference>
<evidence type="ECO:0000256" key="1">
    <source>
        <dbReference type="SAM" id="Phobius"/>
    </source>
</evidence>
<dbReference type="Pfam" id="PF20990">
    <property type="entry name" value="DUF2207_C"/>
    <property type="match status" value="1"/>
</dbReference>
<dbReference type="EMBL" id="CANL01000078">
    <property type="protein sequence ID" value="CCM65581.1"/>
    <property type="molecule type" value="Genomic_DNA"/>
</dbReference>
<evidence type="ECO:0000313" key="5">
    <source>
        <dbReference type="Proteomes" id="UP000018291"/>
    </source>
</evidence>
<gene>
    <name evidence="4" type="ORF">BN381_80111</name>
</gene>
<dbReference type="AlphaFoldDB" id="R4Z6S0"/>
<keyword evidence="1" id="KW-1133">Transmembrane helix</keyword>
<feature type="transmembrane region" description="Helical" evidence="1">
    <location>
        <begin position="280"/>
        <end position="301"/>
    </location>
</feature>
<dbReference type="Proteomes" id="UP000018291">
    <property type="component" value="Unassembled WGS sequence"/>
</dbReference>
<evidence type="ECO:0000259" key="3">
    <source>
        <dbReference type="Pfam" id="PF20990"/>
    </source>
</evidence>
<feature type="domain" description="Predicted membrane protein YciQ-like C-terminal" evidence="3">
    <location>
        <begin position="341"/>
        <end position="561"/>
    </location>
</feature>
<keyword evidence="1" id="KW-0812">Transmembrane</keyword>
<dbReference type="HOGENOM" id="CLU_015045_0_0_11"/>
<dbReference type="eggNOG" id="COG4907">
    <property type="taxonomic scope" value="Bacteria"/>
</dbReference>
<sequence>MGRSSRSWSYSRSLRRLVLGLLALGGGMVVVGAGTASAAPPAATQFGERIDSYDVNAVVGKDGTARVTETIEYNFGANNKHGIERFIQVRFELNSDDPILEGRDTSSRWERVTPLENLSVSSPTGAPSDVKVEHQGAIELIRIGDPDQTISGTQTYVISYELKGVVNAFDANGDSPEPYEEVPLNIVGDQWTVPISNARGSVTMPAPVTKVNCFSGPNGATSPCGTSAISGDTGTASKDQLGPGSGMTMYLKVPAGTFASTEPILDEMWSLQRAFTLSPATVGAGAGLGALLAALVALVGYRVGRDRAFVGSVVDQSFGTDTESEHRLGLGRHEGITVEFVPPAQILAGAAGTIIDERADNIDVSATLIDLAVKGYLSIEDLTDGDYRLRQLNQDHAGLVEYEKTLLTSLFVAGSETTLSELKYSFSTRLKLVQSQMYDDMVARGWYRSRPDRTRATWLGVGFMALLAAGALSLALIAFTRWALIGVPLVLAALALMALSINMPARTGKGTAMYRRVLGFREMFVAGEGDRQNWAAEQNLFSRYLPYAMVFGMTEQWARTFAQLSAEGVVQTEQMGWWMSPRPFDWIIFSQSVNHFGSYAAGTFSAVVRSSAGGAGGMSGFGGGGFSGGGFGGGGGGSW</sequence>
<feature type="transmembrane region" description="Helical" evidence="1">
    <location>
        <begin position="485"/>
        <end position="505"/>
    </location>
</feature>
<reference evidence="4 5" key="1">
    <citation type="journal article" date="2013" name="ISME J.">
        <title>Metabolic model for the filamentous 'Candidatus Microthrix parvicella' based on genomic and metagenomic analyses.</title>
        <authorList>
            <person name="Jon McIlroy S."/>
            <person name="Kristiansen R."/>
            <person name="Albertsen M."/>
            <person name="Michael Karst S."/>
            <person name="Rossetti S."/>
            <person name="Lund Nielsen J."/>
            <person name="Tandoi V."/>
            <person name="James Seviour R."/>
            <person name="Nielsen P.H."/>
        </authorList>
    </citation>
    <scope>NUCLEOTIDE SEQUENCE [LARGE SCALE GENOMIC DNA]</scope>
    <source>
        <strain evidence="4 5">RN1</strain>
    </source>
</reference>
<comment type="caution">
    <text evidence="4">The sequence shown here is derived from an EMBL/GenBank/DDBJ whole genome shotgun (WGS) entry which is preliminary data.</text>
</comment>
<name>R4Z6S0_9ACTN</name>
<accession>R4Z6S0</accession>
<evidence type="ECO:0008006" key="6">
    <source>
        <dbReference type="Google" id="ProtNLM"/>
    </source>
</evidence>
<dbReference type="RefSeq" id="WP_012230411.1">
    <property type="nucleotide sequence ID" value="NZ_HG422565.1"/>
</dbReference>
<protein>
    <recommendedName>
        <fullName evidence="6">DUF2207 domain-containing protein</fullName>
    </recommendedName>
</protein>
<evidence type="ECO:0000259" key="2">
    <source>
        <dbReference type="Pfam" id="PF09972"/>
    </source>
</evidence>
<dbReference type="InterPro" id="IPR018702">
    <property type="entry name" value="DUF2207"/>
</dbReference>
<keyword evidence="1" id="KW-0472">Membrane</keyword>
<keyword evidence="5" id="KW-1185">Reference proteome</keyword>
<dbReference type="OrthoDB" id="143710at2"/>
<evidence type="ECO:0000313" key="4">
    <source>
        <dbReference type="EMBL" id="CCM65581.1"/>
    </source>
</evidence>
<dbReference type="InterPro" id="IPR048389">
    <property type="entry name" value="YciQ-like_C"/>
</dbReference>
<organism evidence="4 5">
    <name type="scientific">Candidatus Neomicrothrix parvicella RN1</name>
    <dbReference type="NCBI Taxonomy" id="1229780"/>
    <lineage>
        <taxon>Bacteria</taxon>
        <taxon>Bacillati</taxon>
        <taxon>Actinomycetota</taxon>
        <taxon>Acidimicrobiia</taxon>
        <taxon>Acidimicrobiales</taxon>
        <taxon>Microthrixaceae</taxon>
        <taxon>Candidatus Neomicrothrix</taxon>
    </lineage>
</organism>